<dbReference type="InterPro" id="IPR029016">
    <property type="entry name" value="GAF-like_dom_sf"/>
</dbReference>
<organism evidence="6 7">
    <name type="scientific">Bordetella ansorpii</name>
    <dbReference type="NCBI Taxonomy" id="288768"/>
    <lineage>
        <taxon>Bacteria</taxon>
        <taxon>Pseudomonadati</taxon>
        <taxon>Pseudomonadota</taxon>
        <taxon>Betaproteobacteria</taxon>
        <taxon>Burkholderiales</taxon>
        <taxon>Alcaligenaceae</taxon>
        <taxon>Bordetella</taxon>
    </lineage>
</organism>
<evidence type="ECO:0000256" key="1">
    <source>
        <dbReference type="ARBA" id="ARBA00023015"/>
    </source>
</evidence>
<dbReference type="InterPro" id="IPR036388">
    <property type="entry name" value="WH-like_DNA-bd_sf"/>
</dbReference>
<accession>A0A146AV10</accession>
<dbReference type="EMBL" id="FKBS01000002">
    <property type="protein sequence ID" value="CZZ92518.1"/>
    <property type="molecule type" value="Genomic_DNA"/>
</dbReference>
<dbReference type="SUPFAM" id="SSF46785">
    <property type="entry name" value="Winged helix' DNA-binding domain"/>
    <property type="match status" value="1"/>
</dbReference>
<dbReference type="Gene3D" id="3.30.450.40">
    <property type="match status" value="1"/>
</dbReference>
<dbReference type="SMART" id="SM00346">
    <property type="entry name" value="HTH_ICLR"/>
    <property type="match status" value="1"/>
</dbReference>
<dbReference type="Gene3D" id="1.10.10.10">
    <property type="entry name" value="Winged helix-like DNA-binding domain superfamily/Winged helix DNA-binding domain"/>
    <property type="match status" value="1"/>
</dbReference>
<reference evidence="6 7" key="1">
    <citation type="submission" date="2016-03" db="EMBL/GenBank/DDBJ databases">
        <authorList>
            <consortium name="Pathogen Informatics"/>
        </authorList>
    </citation>
    <scope>NUCLEOTIDE SEQUENCE [LARGE SCALE GENOMIC DNA]</scope>
    <source>
        <strain evidence="6 7">NCTC13364</strain>
    </source>
</reference>
<dbReference type="SUPFAM" id="SSF55781">
    <property type="entry name" value="GAF domain-like"/>
    <property type="match status" value="1"/>
</dbReference>
<feature type="domain" description="HTH iclR-type" evidence="4">
    <location>
        <begin position="9"/>
        <end position="71"/>
    </location>
</feature>
<protein>
    <submittedName>
        <fullName evidence="6">Transcriptional regulator</fullName>
    </submittedName>
</protein>
<evidence type="ECO:0000256" key="3">
    <source>
        <dbReference type="ARBA" id="ARBA00023163"/>
    </source>
</evidence>
<dbReference type="PROSITE" id="PS51078">
    <property type="entry name" value="ICLR_ED"/>
    <property type="match status" value="1"/>
</dbReference>
<dbReference type="OrthoDB" id="8689343at2"/>
<keyword evidence="2" id="KW-0238">DNA-binding</keyword>
<evidence type="ECO:0000259" key="5">
    <source>
        <dbReference type="PROSITE" id="PS51078"/>
    </source>
</evidence>
<evidence type="ECO:0000313" key="6">
    <source>
        <dbReference type="EMBL" id="CZZ92518.1"/>
    </source>
</evidence>
<dbReference type="GO" id="GO:0003677">
    <property type="term" value="F:DNA binding"/>
    <property type="evidence" value="ECO:0007669"/>
    <property type="project" value="UniProtKB-KW"/>
</dbReference>
<evidence type="ECO:0000313" key="7">
    <source>
        <dbReference type="Proteomes" id="UP000077037"/>
    </source>
</evidence>
<sequence>MGSVDTRFNQSVAKAFDILEAFGVRPGPLSLSELIEISNLDRNSTLRMLHTLVALGYLERGPNQRGYVLGKKILHRTFDYLRGNPLIERANPVLIELQQDADEGVDLSLHDDLDIVYALRRQTRRRYYFATLVGRTMPVYRSCAGRAIMAHLSDDRVDDILARSDLAAATPHTLTDPQAIWRKVLEARTNGFAQTVQESLLGELAVSAAVLDRNGLPIAAIHIYGQLSQWTPEAFSHRFGPMVINAAQALSDKH</sequence>
<dbReference type="AlphaFoldDB" id="A0A146AV10"/>
<gene>
    <name evidence="6" type="primary">iclR_1</name>
    <name evidence="6" type="ORF">SAMEA1982600_00142</name>
</gene>
<dbReference type="InterPro" id="IPR014757">
    <property type="entry name" value="Tscrpt_reg_IclR_C"/>
</dbReference>
<dbReference type="PROSITE" id="PS51077">
    <property type="entry name" value="HTH_ICLR"/>
    <property type="match status" value="1"/>
</dbReference>
<dbReference type="Pfam" id="PF09339">
    <property type="entry name" value="HTH_IclR"/>
    <property type="match status" value="1"/>
</dbReference>
<dbReference type="InterPro" id="IPR050707">
    <property type="entry name" value="HTH_MetabolicPath_Reg"/>
</dbReference>
<dbReference type="PANTHER" id="PTHR30136">
    <property type="entry name" value="HELIX-TURN-HELIX TRANSCRIPTIONAL REGULATOR, ICLR FAMILY"/>
    <property type="match status" value="1"/>
</dbReference>
<proteinExistence type="predicted"/>
<keyword evidence="1" id="KW-0805">Transcription regulation</keyword>
<evidence type="ECO:0000259" key="4">
    <source>
        <dbReference type="PROSITE" id="PS51077"/>
    </source>
</evidence>
<dbReference type="InterPro" id="IPR005471">
    <property type="entry name" value="Tscrpt_reg_IclR_N"/>
</dbReference>
<dbReference type="GO" id="GO:0003700">
    <property type="term" value="F:DNA-binding transcription factor activity"/>
    <property type="evidence" value="ECO:0007669"/>
    <property type="project" value="TreeGrafter"/>
</dbReference>
<dbReference type="Proteomes" id="UP000077037">
    <property type="component" value="Unassembled WGS sequence"/>
</dbReference>
<name>A0A146AV10_9BORD</name>
<evidence type="ECO:0000256" key="2">
    <source>
        <dbReference type="ARBA" id="ARBA00023125"/>
    </source>
</evidence>
<dbReference type="InterPro" id="IPR036390">
    <property type="entry name" value="WH_DNA-bd_sf"/>
</dbReference>
<dbReference type="Pfam" id="PF01614">
    <property type="entry name" value="IclR_C"/>
    <property type="match status" value="1"/>
</dbReference>
<feature type="domain" description="IclR-ED" evidence="5">
    <location>
        <begin position="72"/>
        <end position="254"/>
    </location>
</feature>
<keyword evidence="3" id="KW-0804">Transcription</keyword>
<dbReference type="RefSeq" id="WP_066406433.1">
    <property type="nucleotide sequence ID" value="NZ_FKBS01000002.1"/>
</dbReference>
<dbReference type="GO" id="GO:0045892">
    <property type="term" value="P:negative regulation of DNA-templated transcription"/>
    <property type="evidence" value="ECO:0007669"/>
    <property type="project" value="TreeGrafter"/>
</dbReference>
<dbReference type="PANTHER" id="PTHR30136:SF35">
    <property type="entry name" value="HTH-TYPE TRANSCRIPTIONAL REGULATOR RV1719"/>
    <property type="match status" value="1"/>
</dbReference>